<proteinExistence type="inferred from homology"/>
<name>U7UUI0_9FUSO</name>
<evidence type="ECO:0000259" key="10">
    <source>
        <dbReference type="Pfam" id="PF07670"/>
    </source>
</evidence>
<evidence type="ECO:0000256" key="2">
    <source>
        <dbReference type="ARBA" id="ARBA00009033"/>
    </source>
</evidence>
<evidence type="ECO:0000313" key="12">
    <source>
        <dbReference type="Proteomes" id="UP000017081"/>
    </source>
</evidence>
<evidence type="ECO:0000259" key="9">
    <source>
        <dbReference type="Pfam" id="PF07662"/>
    </source>
</evidence>
<feature type="transmembrane region" description="Helical" evidence="7">
    <location>
        <begin position="168"/>
        <end position="190"/>
    </location>
</feature>
<dbReference type="InterPro" id="IPR011657">
    <property type="entry name" value="CNT_C_dom"/>
</dbReference>
<feature type="transmembrane region" description="Helical" evidence="7">
    <location>
        <begin position="252"/>
        <end position="274"/>
    </location>
</feature>
<dbReference type="InterPro" id="IPR008276">
    <property type="entry name" value="C_nuclsd_transpt"/>
</dbReference>
<feature type="transmembrane region" description="Helical" evidence="7">
    <location>
        <begin position="29"/>
        <end position="47"/>
    </location>
</feature>
<evidence type="ECO:0000256" key="6">
    <source>
        <dbReference type="ARBA" id="ARBA00023136"/>
    </source>
</evidence>
<dbReference type="GO" id="GO:0005886">
    <property type="term" value="C:plasma membrane"/>
    <property type="evidence" value="ECO:0007669"/>
    <property type="project" value="UniProtKB-SubCell"/>
</dbReference>
<dbReference type="PANTHER" id="PTHR10590">
    <property type="entry name" value="SODIUM/NUCLEOSIDE COTRANSPORTER"/>
    <property type="match status" value="1"/>
</dbReference>
<evidence type="ECO:0000313" key="11">
    <source>
        <dbReference type="EMBL" id="ERT63092.1"/>
    </source>
</evidence>
<evidence type="ECO:0000256" key="5">
    <source>
        <dbReference type="ARBA" id="ARBA00022989"/>
    </source>
</evidence>
<keyword evidence="12" id="KW-1185">Reference proteome</keyword>
<keyword evidence="3" id="KW-1003">Cell membrane</keyword>
<feature type="transmembrane region" description="Helical" evidence="7">
    <location>
        <begin position="380"/>
        <end position="402"/>
    </location>
</feature>
<feature type="domain" description="Concentrative nucleoside transporter C-terminal" evidence="9">
    <location>
        <begin position="196"/>
        <end position="400"/>
    </location>
</feature>
<dbReference type="Proteomes" id="UP000017081">
    <property type="component" value="Unassembled WGS sequence"/>
</dbReference>
<dbReference type="PANTHER" id="PTHR10590:SF4">
    <property type="entry name" value="SOLUTE CARRIER FAMILY 28 MEMBER 3"/>
    <property type="match status" value="1"/>
</dbReference>
<evidence type="ECO:0000256" key="7">
    <source>
        <dbReference type="RuleBase" id="RU362018"/>
    </source>
</evidence>
<dbReference type="InterPro" id="IPR018270">
    <property type="entry name" value="C_nuclsd_transpt_met_bac"/>
</dbReference>
<sequence length="403" mass="42763">MSILRSIFGIFVILFLGYLLSYDRKNIKWRTIIAGFALQFCFAFIVMKTSGGAYILESVSNGFNKIIAQANEGIQFVFGGLYTPGTNIAFVFAFNVLPLIIFFGALISVLYHLGIMQLVIKYIGGGISKLLGTKEAESVSAAANIFLGQTEAPLVIKPYIANLSRSQLFAVLTCGVASVSGSTLAAYAALGVPMKYLIAGSFMAAPSGLVFAKLIMPETQAESEDEKIEFTKSDSVNVIEAAAKGTIDGMNIALIIGAILISFIALVSLVNMILGGIGDLFGIQLTLQTILGYIFAPITYAMGIPWHEAVYTGSLLGQKMVLNEFVAYVDFTKNIAGLSEKTIAIMSFALLGFANVASLGLQIGALGAIAPNRRSEIAQVGMRAVLAGFLASLLNGVIAGVFF</sequence>
<dbReference type="GO" id="GO:0005337">
    <property type="term" value="F:nucleoside transmembrane transporter activity"/>
    <property type="evidence" value="ECO:0007669"/>
    <property type="project" value="InterPro"/>
</dbReference>
<dbReference type="STRING" id="1319815.HMPREF0202_02976"/>
<dbReference type="EMBL" id="AXZF01000203">
    <property type="protein sequence ID" value="ERT63092.1"/>
    <property type="molecule type" value="Genomic_DNA"/>
</dbReference>
<dbReference type="RefSeq" id="WP_023052493.1">
    <property type="nucleotide sequence ID" value="NZ_CP173065.2"/>
</dbReference>
<dbReference type="HOGENOM" id="CLU_016813_4_2_0"/>
<comment type="subcellular location">
    <subcellularLocation>
        <location evidence="1">Cell membrane</location>
        <topology evidence="1">Multi-pass membrane protein</topology>
    </subcellularLocation>
</comment>
<organism evidence="11 12">
    <name type="scientific">Cetobacterium somerae ATCC BAA-474</name>
    <dbReference type="NCBI Taxonomy" id="1319815"/>
    <lineage>
        <taxon>Bacteria</taxon>
        <taxon>Fusobacteriati</taxon>
        <taxon>Fusobacteriota</taxon>
        <taxon>Fusobacteriia</taxon>
        <taxon>Fusobacteriales</taxon>
        <taxon>Fusobacteriaceae</taxon>
        <taxon>Cetobacterium</taxon>
    </lineage>
</organism>
<evidence type="ECO:0000256" key="4">
    <source>
        <dbReference type="ARBA" id="ARBA00022692"/>
    </source>
</evidence>
<accession>U7UUI0</accession>
<keyword evidence="7" id="KW-0813">Transport</keyword>
<gene>
    <name evidence="11" type="ORF">HMPREF0202_02976</name>
</gene>
<keyword evidence="6 7" id="KW-0472">Membrane</keyword>
<keyword evidence="5 7" id="KW-1133">Transmembrane helix</keyword>
<feature type="domain" description="Nucleoside transporter/FeoB GTPase Gate" evidence="10">
    <location>
        <begin position="94"/>
        <end position="191"/>
    </location>
</feature>
<feature type="transmembrane region" description="Helical" evidence="7">
    <location>
        <begin position="343"/>
        <end position="368"/>
    </location>
</feature>
<feature type="transmembrane region" description="Helical" evidence="7">
    <location>
        <begin position="88"/>
        <end position="111"/>
    </location>
</feature>
<reference evidence="11 12" key="1">
    <citation type="submission" date="2013-08" db="EMBL/GenBank/DDBJ databases">
        <authorList>
            <person name="Weinstock G."/>
            <person name="Sodergren E."/>
            <person name="Wylie T."/>
            <person name="Fulton L."/>
            <person name="Fulton R."/>
            <person name="Fronick C."/>
            <person name="O'Laughlin M."/>
            <person name="Godfrey J."/>
            <person name="Miner T."/>
            <person name="Herter B."/>
            <person name="Appelbaum E."/>
            <person name="Cordes M."/>
            <person name="Lek S."/>
            <person name="Wollam A."/>
            <person name="Pepin K.H."/>
            <person name="Palsikar V.B."/>
            <person name="Mitreva M."/>
            <person name="Wilson R.K."/>
        </authorList>
    </citation>
    <scope>NUCLEOTIDE SEQUENCE [LARGE SCALE GENOMIC DNA]</scope>
    <source>
        <strain evidence="11 12">ATCC BAA-474</strain>
    </source>
</reference>
<dbReference type="Pfam" id="PF07670">
    <property type="entry name" value="Gate"/>
    <property type="match status" value="1"/>
</dbReference>
<feature type="domain" description="Concentrative nucleoside transporter N-terminal" evidence="8">
    <location>
        <begin position="8"/>
        <end position="81"/>
    </location>
</feature>
<protein>
    <recommendedName>
        <fullName evidence="7">Nucleoside permease</fullName>
    </recommendedName>
</protein>
<dbReference type="GO" id="GO:0015293">
    <property type="term" value="F:symporter activity"/>
    <property type="evidence" value="ECO:0007669"/>
    <property type="project" value="TreeGrafter"/>
</dbReference>
<evidence type="ECO:0000259" key="8">
    <source>
        <dbReference type="Pfam" id="PF01773"/>
    </source>
</evidence>
<evidence type="ECO:0000256" key="1">
    <source>
        <dbReference type="ARBA" id="ARBA00004651"/>
    </source>
</evidence>
<dbReference type="Pfam" id="PF01773">
    <property type="entry name" value="Nucleos_tra2_N"/>
    <property type="match status" value="1"/>
</dbReference>
<dbReference type="InterPro" id="IPR002668">
    <property type="entry name" value="CNT_N_dom"/>
</dbReference>
<dbReference type="NCBIfam" id="TIGR00804">
    <property type="entry name" value="nupC"/>
    <property type="match status" value="1"/>
</dbReference>
<dbReference type="Pfam" id="PF07662">
    <property type="entry name" value="Nucleos_tra2_C"/>
    <property type="match status" value="1"/>
</dbReference>
<comment type="caution">
    <text evidence="11">The sequence shown here is derived from an EMBL/GenBank/DDBJ whole genome shotgun (WGS) entry which is preliminary data.</text>
</comment>
<keyword evidence="4 7" id="KW-0812">Transmembrane</keyword>
<feature type="transmembrane region" description="Helical" evidence="7">
    <location>
        <begin position="6"/>
        <end position="22"/>
    </location>
</feature>
<dbReference type="PATRIC" id="fig|1319815.3.peg.2821"/>
<comment type="similarity">
    <text evidence="2 7">Belongs to the concentrative nucleoside transporter (CNT) (TC 2.A.41) family.</text>
</comment>
<evidence type="ECO:0000256" key="3">
    <source>
        <dbReference type="ARBA" id="ARBA00022475"/>
    </source>
</evidence>
<feature type="transmembrane region" description="Helical" evidence="7">
    <location>
        <begin position="280"/>
        <end position="302"/>
    </location>
</feature>
<dbReference type="InterPro" id="IPR011642">
    <property type="entry name" value="Gate_dom"/>
</dbReference>
<dbReference type="AlphaFoldDB" id="U7UUI0"/>
<dbReference type="eggNOG" id="COG1972">
    <property type="taxonomic scope" value="Bacteria"/>
</dbReference>